<sequence>MQRAPLPEITDFRGAWALKRFVCLVDKPDDSENYSRITKLWILLYIHLQNTISHPLSYNPEVPAPQLPAWIIDPAVIHDYMQLLVSENLPTSYYLEPPDFSAMAMTRAGDVVFPRLDAYEICFDR</sequence>
<evidence type="ECO:0000313" key="1">
    <source>
        <dbReference type="EMBL" id="RAK76378.1"/>
    </source>
</evidence>
<name>A0A8G1RPG8_9EURO</name>
<gene>
    <name evidence="1" type="ORF">BO72DRAFT_132874</name>
</gene>
<proteinExistence type="predicted"/>
<dbReference type="GeneID" id="63856443"/>
<dbReference type="AlphaFoldDB" id="A0A8G1RPG8"/>
<reference evidence="1 2" key="1">
    <citation type="submission" date="2018-02" db="EMBL/GenBank/DDBJ databases">
        <title>The genomes of Aspergillus section Nigri reveals drivers in fungal speciation.</title>
        <authorList>
            <consortium name="DOE Joint Genome Institute"/>
            <person name="Vesth T.C."/>
            <person name="Nybo J."/>
            <person name="Theobald S."/>
            <person name="Brandl J."/>
            <person name="Frisvad J.C."/>
            <person name="Nielsen K.F."/>
            <person name="Lyhne E.K."/>
            <person name="Kogle M.E."/>
            <person name="Kuo A."/>
            <person name="Riley R."/>
            <person name="Clum A."/>
            <person name="Nolan M."/>
            <person name="Lipzen A."/>
            <person name="Salamov A."/>
            <person name="Henrissat B."/>
            <person name="Wiebenga A."/>
            <person name="De vries R.P."/>
            <person name="Grigoriev I.V."/>
            <person name="Mortensen U.H."/>
            <person name="Andersen M.R."/>
            <person name="Baker S.E."/>
        </authorList>
    </citation>
    <scope>NUCLEOTIDE SEQUENCE [LARGE SCALE GENOMIC DNA]</scope>
    <source>
        <strain evidence="1 2">CBS 313.89</strain>
    </source>
</reference>
<keyword evidence="2" id="KW-1185">Reference proteome</keyword>
<accession>A0A8G1RPG8</accession>
<protein>
    <submittedName>
        <fullName evidence="1">Uncharacterized protein</fullName>
    </submittedName>
</protein>
<dbReference type="RefSeq" id="XP_040800388.1">
    <property type="nucleotide sequence ID" value="XM_040939110.1"/>
</dbReference>
<dbReference type="OrthoDB" id="4393854at2759"/>
<organism evidence="1 2">
    <name type="scientific">Aspergillus fijiensis CBS 313.89</name>
    <dbReference type="NCBI Taxonomy" id="1448319"/>
    <lineage>
        <taxon>Eukaryota</taxon>
        <taxon>Fungi</taxon>
        <taxon>Dikarya</taxon>
        <taxon>Ascomycota</taxon>
        <taxon>Pezizomycotina</taxon>
        <taxon>Eurotiomycetes</taxon>
        <taxon>Eurotiomycetidae</taxon>
        <taxon>Eurotiales</taxon>
        <taxon>Aspergillaceae</taxon>
        <taxon>Aspergillus</taxon>
    </lineage>
</organism>
<dbReference type="Proteomes" id="UP000249789">
    <property type="component" value="Unassembled WGS sequence"/>
</dbReference>
<evidence type="ECO:0000313" key="2">
    <source>
        <dbReference type="Proteomes" id="UP000249789"/>
    </source>
</evidence>
<dbReference type="VEuPathDB" id="FungiDB:BO72DRAFT_132874"/>
<dbReference type="EMBL" id="KZ824649">
    <property type="protein sequence ID" value="RAK76378.1"/>
    <property type="molecule type" value="Genomic_DNA"/>
</dbReference>